<dbReference type="InterPro" id="IPR013693">
    <property type="entry name" value="SpoIID/LytB_N"/>
</dbReference>
<feature type="signal peptide" evidence="1">
    <location>
        <begin position="1"/>
        <end position="25"/>
    </location>
</feature>
<keyword evidence="1" id="KW-0732">Signal</keyword>
<protein>
    <submittedName>
        <fullName evidence="3">SpoIID/LytB domain-containing protein</fullName>
    </submittedName>
</protein>
<reference evidence="3 4" key="2">
    <citation type="submission" date="2020-03" db="EMBL/GenBank/DDBJ databases">
        <title>Bacillus aquiflavi sp. nov., isolated from yellow water of strong flavor Chinese baijiu in Yibin region of China.</title>
        <authorList>
            <person name="Xie J."/>
        </authorList>
    </citation>
    <scope>NUCLEOTIDE SEQUENCE [LARGE SCALE GENOMIC DNA]</scope>
    <source>
        <strain evidence="3 4">Gsoil 114</strain>
    </source>
</reference>
<gene>
    <name evidence="3" type="ORF">G4D61_07420</name>
</gene>
<dbReference type="PROSITE" id="PS51781">
    <property type="entry name" value="SH3B"/>
    <property type="match status" value="1"/>
</dbReference>
<feature type="domain" description="SH3b" evidence="2">
    <location>
        <begin position="650"/>
        <end position="711"/>
    </location>
</feature>
<comment type="caution">
    <text evidence="3">The sequence shown here is derived from an EMBL/GenBank/DDBJ whole genome shotgun (WGS) entry which is preliminary data.</text>
</comment>
<dbReference type="Gene3D" id="2.60.40.4070">
    <property type="match status" value="2"/>
</dbReference>
<dbReference type="GO" id="GO:0030288">
    <property type="term" value="C:outer membrane-bounded periplasmic space"/>
    <property type="evidence" value="ECO:0007669"/>
    <property type="project" value="TreeGrafter"/>
</dbReference>
<dbReference type="PANTHER" id="PTHR30032:SF4">
    <property type="entry name" value="AMIDASE ENHANCER"/>
    <property type="match status" value="1"/>
</dbReference>
<evidence type="ECO:0000313" key="4">
    <source>
        <dbReference type="Proteomes" id="UP000476934"/>
    </source>
</evidence>
<dbReference type="Gene3D" id="2.30.30.40">
    <property type="entry name" value="SH3 Domains"/>
    <property type="match status" value="1"/>
</dbReference>
<dbReference type="NCBIfam" id="TIGR02669">
    <property type="entry name" value="SpoIID_LytB"/>
    <property type="match status" value="1"/>
</dbReference>
<accession>A0A6M0P7E0</accession>
<dbReference type="GO" id="GO:0030435">
    <property type="term" value="P:sporulation resulting in formation of a cellular spore"/>
    <property type="evidence" value="ECO:0007669"/>
    <property type="project" value="InterPro"/>
</dbReference>
<keyword evidence="4" id="KW-1185">Reference proteome</keyword>
<reference evidence="3 4" key="1">
    <citation type="submission" date="2020-02" db="EMBL/GenBank/DDBJ databases">
        <authorList>
            <person name="Feng H."/>
        </authorList>
    </citation>
    <scope>NUCLEOTIDE SEQUENCE [LARGE SCALE GENOMIC DNA]</scope>
    <source>
        <strain evidence="3 4">Gsoil 114</strain>
    </source>
</reference>
<dbReference type="Pfam" id="PF13860">
    <property type="entry name" value="FlgD_ig"/>
    <property type="match status" value="1"/>
</dbReference>
<dbReference type="Proteomes" id="UP000476934">
    <property type="component" value="Unassembled WGS sequence"/>
</dbReference>
<evidence type="ECO:0000313" key="3">
    <source>
        <dbReference type="EMBL" id="NEY19800.1"/>
    </source>
</evidence>
<dbReference type="InterPro" id="IPR025965">
    <property type="entry name" value="FlgD/Vpr_Ig-like"/>
</dbReference>
<dbReference type="SMART" id="SM00287">
    <property type="entry name" value="SH3b"/>
    <property type="match status" value="1"/>
</dbReference>
<organism evidence="3 4">
    <name type="scientific">Heyndrickxia ginsengihumi</name>
    <dbReference type="NCBI Taxonomy" id="363870"/>
    <lineage>
        <taxon>Bacteria</taxon>
        <taxon>Bacillati</taxon>
        <taxon>Bacillota</taxon>
        <taxon>Bacilli</taxon>
        <taxon>Bacillales</taxon>
        <taxon>Bacillaceae</taxon>
        <taxon>Heyndrickxia</taxon>
    </lineage>
</organism>
<evidence type="ECO:0000256" key="1">
    <source>
        <dbReference type="SAM" id="SignalP"/>
    </source>
</evidence>
<dbReference type="AlphaFoldDB" id="A0A6M0P7E0"/>
<sequence>MRNITRLLLSIILILSLFPVFPAYGAEAEPVVKVKLKNYLGDKNTITLVPNGNYSTNIPNVQLVSTHTYTLTLNNQVISIKEGTKELGHASTVSATPETANTSMAINGRSYLGSFEFTIESQSVIRPINTVTMENYLKGVVPFEMPASWAMEALKAQAVTARTYASGHSGQIIDDTINYQVYGGYEWNSRSTEAVDDTKGQMITYNGKSIGSAAFFSSSNGGMTESNANVWGGISLPYLIVKQDPYDPATPWNVNVHKTQIDLTNLDLTQANSWWSTEKETDQTISTNIKNWLKTKGYLNQDIKIISIPSLDLYGKTSGGRVSKGSISIQYAVKDSKGTAILNKLDLNDLSATSIRAMLGISLMKSYLVTGIQTNQDMISISGKGNGHGVGLSQYGAKSAADQGKNYKDILAFYFNGTGVTAMYSNETSPSTNTNSDAAPVITNPVATSPVEKPAVDQDAPIVKVSKITYDSKMKYVKLEYTLNEKANMTVYVKDNKGKTISTLLNNSSQQAGVRTVQWNAGKYSNGTYTFVMAAKDGSGNVGTSSVHYNLAKDTTAPTIKGLKVPSPDDTNKVNMTYSTNENAYITITIKDSKGHTIATVEKNRYKKSGKQSQKWDISRLSNGTYSFSISAVDQSNNKRTISTKYTLKKRAAKVVVNSLHVRLKPSTTSKVIGTLKKNKTATTIGKTGSWYEIIYGKSKGYVSSKYVTIK</sequence>
<dbReference type="InterPro" id="IPR013486">
    <property type="entry name" value="SpoIID/LytB"/>
</dbReference>
<dbReference type="InterPro" id="IPR051922">
    <property type="entry name" value="Bact_Sporulation_Assoc"/>
</dbReference>
<dbReference type="Pfam" id="PF08486">
    <property type="entry name" value="SpoIID"/>
    <property type="match status" value="1"/>
</dbReference>
<dbReference type="Pfam" id="PF08239">
    <property type="entry name" value="SH3_3"/>
    <property type="match status" value="1"/>
</dbReference>
<dbReference type="RefSeq" id="WP_163173596.1">
    <property type="nucleotide sequence ID" value="NZ_JAAIWK010000009.1"/>
</dbReference>
<feature type="chain" id="PRO_5027064509" evidence="1">
    <location>
        <begin position="26"/>
        <end position="711"/>
    </location>
</feature>
<dbReference type="EMBL" id="JAAIWK010000009">
    <property type="protein sequence ID" value="NEY19800.1"/>
    <property type="molecule type" value="Genomic_DNA"/>
</dbReference>
<name>A0A6M0P7E0_9BACI</name>
<dbReference type="PANTHER" id="PTHR30032">
    <property type="entry name" value="N-ACETYLMURAMOYL-L-ALANINE AMIDASE-RELATED"/>
    <property type="match status" value="1"/>
</dbReference>
<evidence type="ECO:0000259" key="2">
    <source>
        <dbReference type="PROSITE" id="PS51781"/>
    </source>
</evidence>
<proteinExistence type="predicted"/>
<dbReference type="InterPro" id="IPR003646">
    <property type="entry name" value="SH3-like_bac-type"/>
</dbReference>